<evidence type="ECO:0000313" key="5">
    <source>
        <dbReference type="EMBL" id="MBI2097036.1"/>
    </source>
</evidence>
<dbReference type="AlphaFoldDB" id="A0A931SCW1"/>
<dbReference type="Gene3D" id="3.40.50.150">
    <property type="entry name" value="Vaccinia Virus protein VP39"/>
    <property type="match status" value="1"/>
</dbReference>
<name>A0A931SCW1_9BACT</name>
<keyword evidence="1 3" id="KW-0694">RNA-binding</keyword>
<comment type="caution">
    <text evidence="5">The sequence shown here is derived from an EMBL/GenBank/DDBJ whole genome shotgun (WGS) entry which is preliminary data.</text>
</comment>
<evidence type="ECO:0000256" key="2">
    <source>
        <dbReference type="ARBA" id="ARBA00029460"/>
    </source>
</evidence>
<accession>A0A931SCW1</accession>
<dbReference type="GO" id="GO:0003723">
    <property type="term" value="F:RNA binding"/>
    <property type="evidence" value="ECO:0007669"/>
    <property type="project" value="UniProtKB-KW"/>
</dbReference>
<organism evidence="5 6">
    <name type="scientific">Candidatus Sungiibacteriota bacterium</name>
    <dbReference type="NCBI Taxonomy" id="2750080"/>
    <lineage>
        <taxon>Bacteria</taxon>
        <taxon>Candidatus Sungiibacteriota</taxon>
    </lineage>
</organism>
<dbReference type="GO" id="GO:0032259">
    <property type="term" value="P:methylation"/>
    <property type="evidence" value="ECO:0007669"/>
    <property type="project" value="UniProtKB-KW"/>
</dbReference>
<dbReference type="Proteomes" id="UP000724148">
    <property type="component" value="Unassembled WGS sequence"/>
</dbReference>
<dbReference type="InterPro" id="IPR002877">
    <property type="entry name" value="RNA_MeTrfase_FtsJ_dom"/>
</dbReference>
<dbReference type="EMBL" id="JACOZA010000074">
    <property type="protein sequence ID" value="MBI2097036.1"/>
    <property type="molecule type" value="Genomic_DNA"/>
</dbReference>
<feature type="domain" description="Ribosomal RNA methyltransferase FtsJ" evidence="4">
    <location>
        <begin position="59"/>
        <end position="236"/>
    </location>
</feature>
<dbReference type="PANTHER" id="PTHR32319:SF0">
    <property type="entry name" value="BACTERIAL HEMOLYSIN-LIKE PROTEIN"/>
    <property type="match status" value="1"/>
</dbReference>
<comment type="similarity">
    <text evidence="2">Belongs to the TlyA family.</text>
</comment>
<dbReference type="SUPFAM" id="SSF55174">
    <property type="entry name" value="Alpha-L RNA-binding motif"/>
    <property type="match status" value="1"/>
</dbReference>
<keyword evidence="5" id="KW-0489">Methyltransferase</keyword>
<evidence type="ECO:0000256" key="3">
    <source>
        <dbReference type="PROSITE-ProRule" id="PRU00182"/>
    </source>
</evidence>
<dbReference type="SUPFAM" id="SSF53335">
    <property type="entry name" value="S-adenosyl-L-methionine-dependent methyltransferases"/>
    <property type="match status" value="1"/>
</dbReference>
<gene>
    <name evidence="5" type="ORF">HYT40_02710</name>
</gene>
<reference evidence="5" key="1">
    <citation type="submission" date="2020-07" db="EMBL/GenBank/DDBJ databases">
        <title>Huge and variable diversity of episymbiotic CPR bacteria and DPANN archaea in groundwater ecosystems.</title>
        <authorList>
            <person name="He C.Y."/>
            <person name="Keren R."/>
            <person name="Whittaker M."/>
            <person name="Farag I.F."/>
            <person name="Doudna J."/>
            <person name="Cate J.H.D."/>
            <person name="Banfield J.F."/>
        </authorList>
    </citation>
    <scope>NUCLEOTIDE SEQUENCE</scope>
    <source>
        <strain evidence="5">NC_groundwater_193_Ag_S-0.1um_51_7</strain>
    </source>
</reference>
<dbReference type="InterPro" id="IPR004538">
    <property type="entry name" value="Hemolysin_A/TlyA"/>
</dbReference>
<dbReference type="Gene3D" id="3.10.290.10">
    <property type="entry name" value="RNA-binding S4 domain"/>
    <property type="match status" value="1"/>
</dbReference>
<keyword evidence="5" id="KW-0808">Transferase</keyword>
<evidence type="ECO:0000259" key="4">
    <source>
        <dbReference type="Pfam" id="PF01728"/>
    </source>
</evidence>
<dbReference type="InterPro" id="IPR036986">
    <property type="entry name" value="S4_RNA-bd_sf"/>
</dbReference>
<dbReference type="NCBIfam" id="TIGR00478">
    <property type="entry name" value="tly"/>
    <property type="match status" value="1"/>
</dbReference>
<evidence type="ECO:0000313" key="6">
    <source>
        <dbReference type="Proteomes" id="UP000724148"/>
    </source>
</evidence>
<dbReference type="PANTHER" id="PTHR32319">
    <property type="entry name" value="BACTERIAL HEMOLYSIN-LIKE PROTEIN"/>
    <property type="match status" value="1"/>
</dbReference>
<dbReference type="InterPro" id="IPR029063">
    <property type="entry name" value="SAM-dependent_MTases_sf"/>
</dbReference>
<evidence type="ECO:0000256" key="1">
    <source>
        <dbReference type="ARBA" id="ARBA00022884"/>
    </source>
</evidence>
<dbReference type="GO" id="GO:0008168">
    <property type="term" value="F:methyltransferase activity"/>
    <property type="evidence" value="ECO:0007669"/>
    <property type="project" value="UniProtKB-KW"/>
</dbReference>
<dbReference type="Pfam" id="PF01728">
    <property type="entry name" value="FtsJ"/>
    <property type="match status" value="1"/>
</dbReference>
<protein>
    <submittedName>
        <fullName evidence="5">TlyA family RNA methyltransferase</fullName>
    </submittedName>
</protein>
<proteinExistence type="inferred from homology"/>
<sequence>MRKKRLDEILIERGIVKDKNEAFIWVTEGRVFVGGQKAISPAQMFDPDIPTRVRERFKYVGRGGLKLEAALEAFSVSVEGKVCVDIGAATGGFTDVLLQRGAKKVYAIDTGRGKLALRLREDPRVVVMERTNILYLESLPEPIEFGSIDVSLTSLRLVLPVLNKFLAPGAEVVALFKPQYEVDLSKLHHGIVEHEIDRQEALDIFREWAGEHHWEILHAVRSSIQGAKGNVEYLLYLIPQ</sequence>
<dbReference type="InterPro" id="IPR047048">
    <property type="entry name" value="TlyA"/>
</dbReference>
<dbReference type="PROSITE" id="PS50889">
    <property type="entry name" value="S4"/>
    <property type="match status" value="1"/>
</dbReference>
<dbReference type="CDD" id="cd00165">
    <property type="entry name" value="S4"/>
    <property type="match status" value="1"/>
</dbReference>